<evidence type="ECO:0000313" key="4">
    <source>
        <dbReference type="Proteomes" id="UP000035016"/>
    </source>
</evidence>
<feature type="domain" description="Protein kinase" evidence="2">
    <location>
        <begin position="118"/>
        <end position="456"/>
    </location>
</feature>
<protein>
    <submittedName>
        <fullName evidence="3">Uncharacterized protein in hydrogenase 1 5'region</fullName>
    </submittedName>
</protein>
<dbReference type="Pfam" id="PF03109">
    <property type="entry name" value="ABC1"/>
    <property type="match status" value="1"/>
</dbReference>
<dbReference type="InterPro" id="IPR000719">
    <property type="entry name" value="Prot_kinase_dom"/>
</dbReference>
<dbReference type="PROSITE" id="PS50011">
    <property type="entry name" value="PROTEIN_KINASE_DOM"/>
    <property type="match status" value="1"/>
</dbReference>
<reference evidence="3 4" key="1">
    <citation type="submission" date="2015-02" db="EMBL/GenBank/DDBJ databases">
        <authorList>
            <person name="Gomez-Escribano P.J."/>
        </authorList>
    </citation>
    <scope>NUCLEOTIDE SEQUENCE [LARGE SCALE GENOMIC DNA]</scope>
    <source>
        <strain evidence="4">C34 (DSM 42122 / NRRL B-24963)</strain>
    </source>
</reference>
<dbReference type="InterPro" id="IPR004147">
    <property type="entry name" value="ABC1_dom"/>
</dbReference>
<sequence>MMAGGRLGLLMRVFRQLAVEEASRTLRENRLGRPRSTESRARQEAERAQNVRKAFEQLGPFYVKVGQILSTRPDIVSDHVIAELEKLHDSASVLPFSAVEPVLRAELGPTWAKNLRDIDTDRPLGAASLAQVYRVTLANGRPAVVKIQRPGVRETVAQDMALLRKAARVAGRVAPRFTEMIDIEAMLEVLFEAMRPELDFINESRNMRRAARLVAPFEHLAVPEVLLATPRVLVQSLAPGTSVRHVAQDNFDTEERLAIGRDLLTFVLRGFFTDRFFHADLHPGNVFVAPGERATLIDWGMVGRTDRRTSMLLVLVLLALAQSDGHGLAKAWIELGQTTARARPGAFASDMALLVPQVADASLEDLSFGVTLTRVLTSSTRRGISTSPVIAVLGKAFANAEGSVRCLAPELSIVEVFKSEMQNIMLSLAAETLSQEQMARTALEVMLGIGSVTERLRSMVRGRPLSLGIEA</sequence>
<proteinExistence type="inferred from homology"/>
<evidence type="ECO:0000313" key="3">
    <source>
        <dbReference type="EMBL" id="CQR60905.1"/>
    </source>
</evidence>
<dbReference type="EMBL" id="LN831790">
    <property type="protein sequence ID" value="CQR60905.1"/>
    <property type="molecule type" value="Genomic_DNA"/>
</dbReference>
<dbReference type="GO" id="GO:0004672">
    <property type="term" value="F:protein kinase activity"/>
    <property type="evidence" value="ECO:0007669"/>
    <property type="project" value="InterPro"/>
</dbReference>
<evidence type="ECO:0000256" key="1">
    <source>
        <dbReference type="ARBA" id="ARBA00009670"/>
    </source>
</evidence>
<accession>A0A0F7VN39</accession>
<dbReference type="PANTHER" id="PTHR10566">
    <property type="entry name" value="CHAPERONE-ACTIVITY OF BC1 COMPLEX CABC1 -RELATED"/>
    <property type="match status" value="1"/>
</dbReference>
<dbReference type="InterPro" id="IPR050154">
    <property type="entry name" value="UbiB_kinase"/>
</dbReference>
<evidence type="ECO:0000259" key="2">
    <source>
        <dbReference type="PROSITE" id="PS50011"/>
    </source>
</evidence>
<gene>
    <name evidence="3" type="primary">sle_14430</name>
</gene>
<name>A0A0F7VN39_STRLW</name>
<dbReference type="InterPro" id="IPR011009">
    <property type="entry name" value="Kinase-like_dom_sf"/>
</dbReference>
<dbReference type="CDD" id="cd05121">
    <property type="entry name" value="ABC1_ADCK3-like"/>
    <property type="match status" value="1"/>
</dbReference>
<organism evidence="3 4">
    <name type="scientific">Streptomyces leeuwenhoekii</name>
    <dbReference type="NCBI Taxonomy" id="1437453"/>
    <lineage>
        <taxon>Bacteria</taxon>
        <taxon>Bacillati</taxon>
        <taxon>Actinomycetota</taxon>
        <taxon>Actinomycetes</taxon>
        <taxon>Kitasatosporales</taxon>
        <taxon>Streptomycetaceae</taxon>
        <taxon>Streptomyces</taxon>
    </lineage>
</organism>
<dbReference type="GO" id="GO:0005524">
    <property type="term" value="F:ATP binding"/>
    <property type="evidence" value="ECO:0007669"/>
    <property type="project" value="InterPro"/>
</dbReference>
<dbReference type="PANTHER" id="PTHR10566:SF113">
    <property type="entry name" value="PROTEIN ACTIVITY OF BC1 COMPLEX KINASE 7, CHLOROPLASTIC"/>
    <property type="match status" value="1"/>
</dbReference>
<dbReference type="AlphaFoldDB" id="A0A0F7VN39"/>
<dbReference type="KEGG" id="sle:sle_14430"/>
<dbReference type="Proteomes" id="UP000035016">
    <property type="component" value="Chromosome Chromosome"/>
</dbReference>
<dbReference type="SUPFAM" id="SSF56112">
    <property type="entry name" value="Protein kinase-like (PK-like)"/>
    <property type="match status" value="1"/>
</dbReference>
<comment type="similarity">
    <text evidence="1">Belongs to the protein kinase superfamily. ADCK protein kinase family.</text>
</comment>